<dbReference type="OMA" id="GITWIDN"/>
<proteinExistence type="inferred from homology"/>
<dbReference type="InterPro" id="IPR013763">
    <property type="entry name" value="Cyclin-like_dom"/>
</dbReference>
<dbReference type="PANTHER" id="PTHR10026">
    <property type="entry name" value="CYCLIN"/>
    <property type="match status" value="1"/>
</dbReference>
<accession>A0A0E9N9J2</accession>
<evidence type="ECO:0000256" key="1">
    <source>
        <dbReference type="RuleBase" id="RU000383"/>
    </source>
</evidence>
<sequence>MRCRPSQPASKTPGRRIDLMSNSAAATPRTPASPGPDSEPVAITLQLAQPYLSSAQIVRLCARQRREELPEVKEQHIRLLAAQWINAVGAALQFPIRTIGTALMLFQRFHLFNPMADYLYTDTAAACLFVACKMEDTNKKLRDILIADYNLKHPDGPEINPESSSLEEHRRRIIGLERRVLQTAGFDFRGRHPQNSLIKFARYYRVHKDVASKAWDICVDAYRTFAPFKHTPQTLALAALLLAGKLATAADGAPLEFDQIPFERFHTTHANVADCVHDFLELYIHHRQMTRIGQDIPLERFMELQIELNRAGHVMQDVKVPVLETDGRAENGLDKSGRHEVIRYILDPERQRRERHAMEDLVMEG</sequence>
<reference evidence="4 5" key="1">
    <citation type="journal article" date="2011" name="J. Gen. Appl. Microbiol.">
        <title>Draft genome sequencing of the enigmatic yeast Saitoella complicata.</title>
        <authorList>
            <person name="Nishida H."/>
            <person name="Hamamoto M."/>
            <person name="Sugiyama J."/>
        </authorList>
    </citation>
    <scope>NUCLEOTIDE SEQUENCE [LARGE SCALE GENOMIC DNA]</scope>
    <source>
        <strain evidence="4 5">NRRL Y-17804</strain>
    </source>
</reference>
<gene>
    <name evidence="4" type="ORF">G7K_0323-t1</name>
</gene>
<dbReference type="GO" id="GO:0006357">
    <property type="term" value="P:regulation of transcription by RNA polymerase II"/>
    <property type="evidence" value="ECO:0007669"/>
    <property type="project" value="InterPro"/>
</dbReference>
<dbReference type="STRING" id="698492.A0A0E9N9J2"/>
<dbReference type="SUPFAM" id="SSF47954">
    <property type="entry name" value="Cyclin-like"/>
    <property type="match status" value="2"/>
</dbReference>
<feature type="domain" description="Cyclin-like" evidence="3">
    <location>
        <begin position="195"/>
        <end position="281"/>
    </location>
</feature>
<dbReference type="Gene3D" id="1.10.472.10">
    <property type="entry name" value="Cyclin-like"/>
    <property type="match status" value="2"/>
</dbReference>
<dbReference type="Pfam" id="PF00134">
    <property type="entry name" value="Cyclin_N"/>
    <property type="match status" value="1"/>
</dbReference>
<dbReference type="AlphaFoldDB" id="A0A0E9N9J2"/>
<evidence type="ECO:0000256" key="2">
    <source>
        <dbReference type="SAM" id="MobiDB-lite"/>
    </source>
</evidence>
<dbReference type="GO" id="GO:0016538">
    <property type="term" value="F:cyclin-dependent protein serine/threonine kinase regulator activity"/>
    <property type="evidence" value="ECO:0007669"/>
    <property type="project" value="InterPro"/>
</dbReference>
<evidence type="ECO:0000313" key="4">
    <source>
        <dbReference type="EMBL" id="GAO46080.1"/>
    </source>
</evidence>
<keyword evidence="5" id="KW-1185">Reference proteome</keyword>
<evidence type="ECO:0000259" key="3">
    <source>
        <dbReference type="SMART" id="SM00385"/>
    </source>
</evidence>
<dbReference type="SMART" id="SM00385">
    <property type="entry name" value="CYCLIN"/>
    <property type="match status" value="2"/>
</dbReference>
<keyword evidence="1" id="KW-0195">Cyclin</keyword>
<dbReference type="CDD" id="cd20547">
    <property type="entry name" value="CYCLIN_ScCTK2-like_rpt1"/>
    <property type="match status" value="1"/>
</dbReference>
<name>A0A0E9N9J2_SAICN</name>
<dbReference type="InterPro" id="IPR006671">
    <property type="entry name" value="Cyclin_N"/>
</dbReference>
<feature type="domain" description="Cyclin-like" evidence="3">
    <location>
        <begin position="83"/>
        <end position="182"/>
    </location>
</feature>
<dbReference type="InterPro" id="IPR043198">
    <property type="entry name" value="Cyclin/Ssn8"/>
</dbReference>
<dbReference type="InterPro" id="IPR036915">
    <property type="entry name" value="Cyclin-like_sf"/>
</dbReference>
<reference evidence="4 5" key="2">
    <citation type="journal article" date="2014" name="J. Gen. Appl. Microbiol.">
        <title>The early diverging ascomycetous budding yeast Saitoella complicata has three histone deacetylases belonging to the Clr6, Hos2, and Rpd3 lineages.</title>
        <authorList>
            <person name="Nishida H."/>
            <person name="Matsumoto T."/>
            <person name="Kondo S."/>
            <person name="Hamamoto M."/>
            <person name="Yoshikawa H."/>
        </authorList>
    </citation>
    <scope>NUCLEOTIDE SEQUENCE [LARGE SCALE GENOMIC DNA]</scope>
    <source>
        <strain evidence="4 5">NRRL Y-17804</strain>
    </source>
</reference>
<evidence type="ECO:0000313" key="5">
    <source>
        <dbReference type="Proteomes" id="UP000033140"/>
    </source>
</evidence>
<protein>
    <recommendedName>
        <fullName evidence="3">Cyclin-like domain-containing protein</fullName>
    </recommendedName>
</protein>
<dbReference type="Proteomes" id="UP000033140">
    <property type="component" value="Unassembled WGS sequence"/>
</dbReference>
<comment type="similarity">
    <text evidence="1">Belongs to the cyclin family.</text>
</comment>
<dbReference type="EMBL" id="BACD03000002">
    <property type="protein sequence ID" value="GAO46080.1"/>
    <property type="molecule type" value="Genomic_DNA"/>
</dbReference>
<feature type="compositionally biased region" description="Low complexity" evidence="2">
    <location>
        <begin position="23"/>
        <end position="36"/>
    </location>
</feature>
<feature type="region of interest" description="Disordered" evidence="2">
    <location>
        <begin position="1"/>
        <end position="39"/>
    </location>
</feature>
<reference evidence="4 5" key="3">
    <citation type="journal article" date="2015" name="Genome Announc.">
        <title>Draft Genome Sequence of the Archiascomycetous Yeast Saitoella complicata.</title>
        <authorList>
            <person name="Yamauchi K."/>
            <person name="Kondo S."/>
            <person name="Hamamoto M."/>
            <person name="Takahashi Y."/>
            <person name="Ogura Y."/>
            <person name="Hayashi T."/>
            <person name="Nishida H."/>
        </authorList>
    </citation>
    <scope>NUCLEOTIDE SEQUENCE [LARGE SCALE GENOMIC DNA]</scope>
    <source>
        <strain evidence="4 5">NRRL Y-17804</strain>
    </source>
</reference>
<comment type="caution">
    <text evidence="4">The sequence shown here is derived from an EMBL/GenBank/DDBJ whole genome shotgun (WGS) entry which is preliminary data.</text>
</comment>
<organism evidence="4 5">
    <name type="scientific">Saitoella complicata (strain BCRC 22490 / CBS 7301 / JCM 7358 / NBRC 10748 / NRRL Y-17804)</name>
    <dbReference type="NCBI Taxonomy" id="698492"/>
    <lineage>
        <taxon>Eukaryota</taxon>
        <taxon>Fungi</taxon>
        <taxon>Dikarya</taxon>
        <taxon>Ascomycota</taxon>
        <taxon>Taphrinomycotina</taxon>
        <taxon>Taphrinomycotina incertae sedis</taxon>
        <taxon>Saitoella</taxon>
    </lineage>
</organism>